<evidence type="ECO:0000313" key="7">
    <source>
        <dbReference type="EMBL" id="GAA6195527.1"/>
    </source>
</evidence>
<evidence type="ECO:0000256" key="2">
    <source>
        <dbReference type="ARBA" id="ARBA00011901"/>
    </source>
</evidence>
<evidence type="ECO:0000259" key="6">
    <source>
        <dbReference type="SMART" id="SM00644"/>
    </source>
</evidence>
<reference evidence="7 8" key="1">
    <citation type="submission" date="2024-04" db="EMBL/GenBank/DDBJ databases">
        <title>Draft genome sequence of Pseudophaeobacter arcticus NBRC 116598.</title>
        <authorList>
            <person name="Miyakawa T."/>
            <person name="Kusuya Y."/>
            <person name="Miura T."/>
        </authorList>
    </citation>
    <scope>NUCLEOTIDE SEQUENCE [LARGE SCALE GENOMIC DNA]</scope>
    <source>
        <strain evidence="7 8">SU-CL00105</strain>
    </source>
</reference>
<dbReference type="RefSeq" id="WP_353397476.1">
    <property type="nucleotide sequence ID" value="NZ_BAABWU010000002.1"/>
</dbReference>
<evidence type="ECO:0000313" key="8">
    <source>
        <dbReference type="Proteomes" id="UP001441944"/>
    </source>
</evidence>
<gene>
    <name evidence="7" type="ORF">NBRC116598_09710</name>
</gene>
<organism evidence="7 8">
    <name type="scientific">Pseudophaeobacter arcticus</name>
    <dbReference type="NCBI Taxonomy" id="385492"/>
    <lineage>
        <taxon>Bacteria</taxon>
        <taxon>Pseudomonadati</taxon>
        <taxon>Pseudomonadota</taxon>
        <taxon>Alphaproteobacteria</taxon>
        <taxon>Rhodobacterales</taxon>
        <taxon>Paracoccaceae</taxon>
        <taxon>Pseudophaeobacter</taxon>
    </lineage>
</organism>
<dbReference type="InterPro" id="IPR036505">
    <property type="entry name" value="Amidase/PGRP_sf"/>
</dbReference>
<protein>
    <recommendedName>
        <fullName evidence="2">N-acetylmuramoyl-L-alanine amidase</fullName>
        <ecNumber evidence="2">3.5.1.28</ecNumber>
    </recommendedName>
</protein>
<evidence type="ECO:0000256" key="5">
    <source>
        <dbReference type="SAM" id="MobiDB-lite"/>
    </source>
</evidence>
<dbReference type="PANTHER" id="PTHR30417">
    <property type="entry name" value="N-ACETYLMURAMOYL-L-ALANINE AMIDASE AMID"/>
    <property type="match status" value="1"/>
</dbReference>
<feature type="region of interest" description="Disordered" evidence="5">
    <location>
        <begin position="1"/>
        <end position="20"/>
    </location>
</feature>
<proteinExistence type="predicted"/>
<dbReference type="SUPFAM" id="SSF55846">
    <property type="entry name" value="N-acetylmuramoyl-L-alanine amidase-like"/>
    <property type="match status" value="1"/>
</dbReference>
<feature type="domain" description="N-acetylmuramoyl-L-alanine amidase" evidence="6">
    <location>
        <begin position="28"/>
        <end position="161"/>
    </location>
</feature>
<dbReference type="SMART" id="SM00644">
    <property type="entry name" value="Ami_2"/>
    <property type="match status" value="1"/>
</dbReference>
<dbReference type="Gene3D" id="3.40.80.10">
    <property type="entry name" value="Peptidoglycan recognition protein-like"/>
    <property type="match status" value="1"/>
</dbReference>
<accession>A0ABQ0AI29</accession>
<evidence type="ECO:0000256" key="4">
    <source>
        <dbReference type="ARBA" id="ARBA00023316"/>
    </source>
</evidence>
<dbReference type="InterPro" id="IPR051206">
    <property type="entry name" value="NAMLAA_amidase_2"/>
</dbReference>
<name>A0ABQ0AI29_9RHOB</name>
<dbReference type="InterPro" id="IPR002502">
    <property type="entry name" value="Amidase_domain"/>
</dbReference>
<keyword evidence="3" id="KW-0378">Hydrolase</keyword>
<sequence>MPDLGEVSVDGPDAVGAVPPSQAQWCPSPNFGTRRDGLRPSLVVVHYTAMQSAEAALARLCDPAAEVSAHYLIGGDGRLWQMVSEDQRAWHAGAGEWCGLDDINSRSIGIELDNTGTHPFSEPQMAVLEGVLAQILARWSIAPEGVIGHSDMAPGRKSDPGPRFDWARLANLGLARAVPATPGASLLDPGVALEDMLRRYARDLGYTAAVDDMTLLSALRSRYRPWATGPLVAEDLAPLAQSEIWV</sequence>
<dbReference type="Pfam" id="PF01510">
    <property type="entry name" value="Amidase_2"/>
    <property type="match status" value="1"/>
</dbReference>
<comment type="caution">
    <text evidence="7">The sequence shown here is derived from an EMBL/GenBank/DDBJ whole genome shotgun (WGS) entry which is preliminary data.</text>
</comment>
<keyword evidence="4" id="KW-0961">Cell wall biogenesis/degradation</keyword>
<dbReference type="PANTHER" id="PTHR30417:SF1">
    <property type="entry name" value="N-ACETYLMURAMOYL-L-ALANINE AMIDASE AMID"/>
    <property type="match status" value="1"/>
</dbReference>
<comment type="catalytic activity">
    <reaction evidence="1">
        <text>Hydrolyzes the link between N-acetylmuramoyl residues and L-amino acid residues in certain cell-wall glycopeptides.</text>
        <dbReference type="EC" id="3.5.1.28"/>
    </reaction>
</comment>
<dbReference type="CDD" id="cd06583">
    <property type="entry name" value="PGRP"/>
    <property type="match status" value="1"/>
</dbReference>
<evidence type="ECO:0000256" key="1">
    <source>
        <dbReference type="ARBA" id="ARBA00001561"/>
    </source>
</evidence>
<dbReference type="EMBL" id="BAABWU010000002">
    <property type="protein sequence ID" value="GAA6195527.1"/>
    <property type="molecule type" value="Genomic_DNA"/>
</dbReference>
<dbReference type="EC" id="3.5.1.28" evidence="2"/>
<evidence type="ECO:0000256" key="3">
    <source>
        <dbReference type="ARBA" id="ARBA00022801"/>
    </source>
</evidence>
<dbReference type="Proteomes" id="UP001441944">
    <property type="component" value="Unassembled WGS sequence"/>
</dbReference>
<keyword evidence="8" id="KW-1185">Reference proteome</keyword>